<reference evidence="1" key="1">
    <citation type="submission" date="2023-03" db="EMBL/GenBank/DDBJ databases">
        <authorList>
            <person name="Steffen K."/>
            <person name="Cardenas P."/>
        </authorList>
    </citation>
    <scope>NUCLEOTIDE SEQUENCE</scope>
</reference>
<dbReference type="AlphaFoldDB" id="A0AA35X459"/>
<gene>
    <name evidence="1" type="ORF">GBAR_LOCUS20937</name>
</gene>
<keyword evidence="2" id="KW-1185">Reference proteome</keyword>
<protein>
    <submittedName>
        <fullName evidence="1">Uncharacterized protein</fullName>
    </submittedName>
</protein>
<accession>A0AA35X459</accession>
<proteinExistence type="predicted"/>
<organism evidence="1 2">
    <name type="scientific">Geodia barretti</name>
    <name type="common">Barrett's horny sponge</name>
    <dbReference type="NCBI Taxonomy" id="519541"/>
    <lineage>
        <taxon>Eukaryota</taxon>
        <taxon>Metazoa</taxon>
        <taxon>Porifera</taxon>
        <taxon>Demospongiae</taxon>
        <taxon>Heteroscleromorpha</taxon>
        <taxon>Tetractinellida</taxon>
        <taxon>Astrophorina</taxon>
        <taxon>Geodiidae</taxon>
        <taxon>Geodia</taxon>
    </lineage>
</organism>
<sequence>MQGYVLCWSTLHTGQGSKQSSSSTFGQHLSVDSGCDGEERRCGSIDDDSETLQILNEETEGEKIVASVSILDAYMFQLKTKKAFALCNGSLHAFVLQDFSEETLCLKPLHYHFISRSAKQFRDEVEWVYNCTCDSHASRLSTTLNSTLELNYSEFLKKFP</sequence>
<name>A0AA35X459_GEOBA</name>
<evidence type="ECO:0000313" key="1">
    <source>
        <dbReference type="EMBL" id="CAI8037435.1"/>
    </source>
</evidence>
<dbReference type="EMBL" id="CASHTH010002938">
    <property type="protein sequence ID" value="CAI8037435.1"/>
    <property type="molecule type" value="Genomic_DNA"/>
</dbReference>
<dbReference type="Proteomes" id="UP001174909">
    <property type="component" value="Unassembled WGS sequence"/>
</dbReference>
<comment type="caution">
    <text evidence="1">The sequence shown here is derived from an EMBL/GenBank/DDBJ whole genome shotgun (WGS) entry which is preliminary data.</text>
</comment>
<evidence type="ECO:0000313" key="2">
    <source>
        <dbReference type="Proteomes" id="UP001174909"/>
    </source>
</evidence>